<sequence>MAMFDFLKQKKTAPRTLPEGTVRRRYHIWGQVQGVGFRYRAKYAAQQLDLTGWVENLDDGTVELEVQGQPDQIKKMFGMIQASEYIQIVGMRQEDLTPDPYARGFSVRGY</sequence>
<dbReference type="PANTHER" id="PTHR47268:SF4">
    <property type="entry name" value="ACYLPHOSPHATASE"/>
    <property type="match status" value="1"/>
</dbReference>
<evidence type="ECO:0000256" key="5">
    <source>
        <dbReference type="PROSITE-ProRule" id="PRU00520"/>
    </source>
</evidence>
<protein>
    <recommendedName>
        <fullName evidence="3 5">acylphosphatase</fullName>
        <ecNumber evidence="2 5">3.6.1.7</ecNumber>
    </recommendedName>
</protein>
<name>A0AA37MYR2_9FIRM</name>
<accession>A0AA37MYR2</accession>
<evidence type="ECO:0000256" key="1">
    <source>
        <dbReference type="ARBA" id="ARBA00005614"/>
    </source>
</evidence>
<keyword evidence="5" id="KW-0378">Hydrolase</keyword>
<dbReference type="EC" id="3.6.1.7" evidence="2 5"/>
<evidence type="ECO:0000256" key="3">
    <source>
        <dbReference type="ARBA" id="ARBA00015991"/>
    </source>
</evidence>
<comment type="catalytic activity">
    <reaction evidence="4 5">
        <text>an acyl phosphate + H2O = a carboxylate + phosphate + H(+)</text>
        <dbReference type="Rhea" id="RHEA:14965"/>
        <dbReference type="ChEBI" id="CHEBI:15377"/>
        <dbReference type="ChEBI" id="CHEBI:15378"/>
        <dbReference type="ChEBI" id="CHEBI:29067"/>
        <dbReference type="ChEBI" id="CHEBI:43474"/>
        <dbReference type="ChEBI" id="CHEBI:59918"/>
        <dbReference type="EC" id="3.6.1.7"/>
    </reaction>
</comment>
<dbReference type="Proteomes" id="UP001055185">
    <property type="component" value="Unassembled WGS sequence"/>
</dbReference>
<evidence type="ECO:0000256" key="6">
    <source>
        <dbReference type="RuleBase" id="RU004168"/>
    </source>
</evidence>
<dbReference type="PROSITE" id="PS00150">
    <property type="entry name" value="ACYLPHOSPHATASE_1"/>
    <property type="match status" value="1"/>
</dbReference>
<dbReference type="PANTHER" id="PTHR47268">
    <property type="entry name" value="ACYLPHOSPHATASE"/>
    <property type="match status" value="1"/>
</dbReference>
<gene>
    <name evidence="8" type="ORF">JCM17207_14720</name>
</gene>
<dbReference type="GO" id="GO:0003998">
    <property type="term" value="F:acylphosphatase activity"/>
    <property type="evidence" value="ECO:0007669"/>
    <property type="project" value="UniProtKB-EC"/>
</dbReference>
<dbReference type="Gene3D" id="3.30.70.100">
    <property type="match status" value="1"/>
</dbReference>
<evidence type="ECO:0000259" key="7">
    <source>
        <dbReference type="PROSITE" id="PS51160"/>
    </source>
</evidence>
<reference evidence="8" key="1">
    <citation type="journal article" date="2022" name="Int. J. Syst. Evol. Microbiol.">
        <title>Genome-based, phenotypic and chemotaxonomic classification of Faecalibacterium strains: proposal of three novel species Faecalibacterium duncaniae sp. nov., Faecalibacterium hattorii sp. nov. and Faecalibacterium gallinarum sp. nov. .</title>
        <authorList>
            <person name="Sakamoto M."/>
            <person name="Sakurai N."/>
            <person name="Tanno H."/>
            <person name="Iino T."/>
            <person name="Ohkuma M."/>
            <person name="Endo A."/>
        </authorList>
    </citation>
    <scope>NUCLEOTIDE SEQUENCE</scope>
    <source>
        <strain evidence="8">JCM 17207</strain>
    </source>
</reference>
<feature type="active site" evidence="5">
    <location>
        <position position="38"/>
    </location>
</feature>
<dbReference type="PROSITE" id="PS51160">
    <property type="entry name" value="ACYLPHOSPHATASE_3"/>
    <property type="match status" value="1"/>
</dbReference>
<dbReference type="PRINTS" id="PR00112">
    <property type="entry name" value="ACYLPHPHTASE"/>
</dbReference>
<proteinExistence type="inferred from homology"/>
<comment type="similarity">
    <text evidence="1 6">Belongs to the acylphosphatase family.</text>
</comment>
<keyword evidence="9" id="KW-1185">Reference proteome</keyword>
<evidence type="ECO:0000313" key="8">
    <source>
        <dbReference type="EMBL" id="GJN64847.1"/>
    </source>
</evidence>
<feature type="active site" evidence="5">
    <location>
        <position position="56"/>
    </location>
</feature>
<dbReference type="InterPro" id="IPR017968">
    <property type="entry name" value="Acylphosphatase_CS"/>
</dbReference>
<dbReference type="Pfam" id="PF00708">
    <property type="entry name" value="Acylphosphatase"/>
    <property type="match status" value="1"/>
</dbReference>
<dbReference type="InterPro" id="IPR020456">
    <property type="entry name" value="Acylphosphatase"/>
</dbReference>
<dbReference type="InterPro" id="IPR036046">
    <property type="entry name" value="Acylphosphatase-like_dom_sf"/>
</dbReference>
<dbReference type="AlphaFoldDB" id="A0AA37MYR2"/>
<dbReference type="InterPro" id="IPR001792">
    <property type="entry name" value="Acylphosphatase-like_dom"/>
</dbReference>
<evidence type="ECO:0000313" key="9">
    <source>
        <dbReference type="Proteomes" id="UP001055185"/>
    </source>
</evidence>
<dbReference type="EMBL" id="BQKV01000046">
    <property type="protein sequence ID" value="GJN64847.1"/>
    <property type="molecule type" value="Genomic_DNA"/>
</dbReference>
<feature type="domain" description="Acylphosphatase-like" evidence="7">
    <location>
        <begin position="23"/>
        <end position="109"/>
    </location>
</feature>
<comment type="caution">
    <text evidence="8">The sequence shown here is derived from an EMBL/GenBank/DDBJ whole genome shotgun (WGS) entry which is preliminary data.</text>
</comment>
<evidence type="ECO:0000256" key="2">
    <source>
        <dbReference type="ARBA" id="ARBA00012150"/>
    </source>
</evidence>
<dbReference type="SUPFAM" id="SSF54975">
    <property type="entry name" value="Acylphosphatase/BLUF domain-like"/>
    <property type="match status" value="1"/>
</dbReference>
<evidence type="ECO:0000256" key="4">
    <source>
        <dbReference type="ARBA" id="ARBA00047645"/>
    </source>
</evidence>
<organism evidence="8 9">
    <name type="scientific">Faecalibacterium gallinarum</name>
    <dbReference type="NCBI Taxonomy" id="2903556"/>
    <lineage>
        <taxon>Bacteria</taxon>
        <taxon>Bacillati</taxon>
        <taxon>Bacillota</taxon>
        <taxon>Clostridia</taxon>
        <taxon>Eubacteriales</taxon>
        <taxon>Oscillospiraceae</taxon>
        <taxon>Faecalibacterium</taxon>
    </lineage>
</organism>